<dbReference type="SFLD" id="SFLDS00019">
    <property type="entry name" value="Glutathione_Transferase_(cytos"/>
    <property type="match status" value="1"/>
</dbReference>
<dbReference type="InterPro" id="IPR003081">
    <property type="entry name" value="GST_mu"/>
</dbReference>
<dbReference type="GO" id="GO:0004364">
    <property type="term" value="F:glutathione transferase activity"/>
    <property type="evidence" value="ECO:0007669"/>
    <property type="project" value="UniProtKB-EC"/>
</dbReference>
<gene>
    <name evidence="11" type="primary">GSTM2</name>
</gene>
<name>A7LFK0_CYPGI</name>
<dbReference type="FunFam" id="3.40.30.10:FF:000019">
    <property type="entry name" value="Glutathione S-transferase Mu"/>
    <property type="match status" value="1"/>
</dbReference>
<dbReference type="BRENDA" id="2.5.1.18">
    <property type="organism ID" value="11576"/>
</dbReference>
<accession>A7LFK0</accession>
<dbReference type="CDD" id="cd03075">
    <property type="entry name" value="GST_N_Mu"/>
    <property type="match status" value="1"/>
</dbReference>
<protein>
    <recommendedName>
        <fullName evidence="5">glutathione transferase</fullName>
        <ecNumber evidence="5">2.5.1.18</ecNumber>
    </recommendedName>
    <alternativeName>
        <fullName evidence="8">GST class-mu</fullName>
    </alternativeName>
</protein>
<evidence type="ECO:0000256" key="7">
    <source>
        <dbReference type="ARBA" id="ARBA00047960"/>
    </source>
</evidence>
<comment type="subunit">
    <text evidence="4">Homodimer.</text>
</comment>
<dbReference type="FunFam" id="1.20.1050.10:FF:000003">
    <property type="entry name" value="Glutathione S-transferase 2"/>
    <property type="match status" value="1"/>
</dbReference>
<evidence type="ECO:0000259" key="9">
    <source>
        <dbReference type="PROSITE" id="PS50404"/>
    </source>
</evidence>
<evidence type="ECO:0000256" key="2">
    <source>
        <dbReference type="ARBA" id="ARBA00003701"/>
    </source>
</evidence>
<dbReference type="PROSITE" id="PS50405">
    <property type="entry name" value="GST_CTER"/>
    <property type="match status" value="1"/>
</dbReference>
<dbReference type="SFLD" id="SFLDG01205">
    <property type="entry name" value="AMPS.1"/>
    <property type="match status" value="1"/>
</dbReference>
<evidence type="ECO:0000256" key="1">
    <source>
        <dbReference type="ARBA" id="ARBA00002446"/>
    </source>
</evidence>
<comment type="function">
    <text evidence="1">GST isoenzymes appear to play a central role in the parasite detoxification system. Other functions are also suspected including a role in increasing the solubility of haematin in the parasite gut.</text>
</comment>
<dbReference type="Pfam" id="PF14497">
    <property type="entry name" value="GST_C_3"/>
    <property type="match status" value="1"/>
</dbReference>
<comment type="catalytic activity">
    <reaction evidence="7">
        <text>RX + glutathione = an S-substituted glutathione + a halide anion + H(+)</text>
        <dbReference type="Rhea" id="RHEA:16437"/>
        <dbReference type="ChEBI" id="CHEBI:15378"/>
        <dbReference type="ChEBI" id="CHEBI:16042"/>
        <dbReference type="ChEBI" id="CHEBI:17792"/>
        <dbReference type="ChEBI" id="CHEBI:57925"/>
        <dbReference type="ChEBI" id="CHEBI:90779"/>
        <dbReference type="EC" id="2.5.1.18"/>
    </reaction>
</comment>
<keyword evidence="6 11" id="KW-0808">Transferase</keyword>
<dbReference type="PANTHER" id="PTHR11571:SF222">
    <property type="entry name" value="GLUTATHIONE TRANSFERASE"/>
    <property type="match status" value="1"/>
</dbReference>
<organism evidence="11">
    <name type="scientific">Cyphoma gibbosum</name>
    <name type="common">Flamingo tongue snail</name>
    <name type="synonym">Bulla gibbosa</name>
    <dbReference type="NCBI Taxonomy" id="217775"/>
    <lineage>
        <taxon>Eukaryota</taxon>
        <taxon>Metazoa</taxon>
        <taxon>Spiralia</taxon>
        <taxon>Lophotrochozoa</taxon>
        <taxon>Mollusca</taxon>
        <taxon>Gastropoda</taxon>
        <taxon>Caenogastropoda</taxon>
        <taxon>Littorinimorpha</taxon>
        <taxon>Cypraeoidea</taxon>
        <taxon>Ovulidae</taxon>
        <taxon>Cyphoma</taxon>
    </lineage>
</organism>
<dbReference type="InterPro" id="IPR004045">
    <property type="entry name" value="Glutathione_S-Trfase_N"/>
</dbReference>
<reference evidence="11" key="1">
    <citation type="journal article" date="2008" name="Arch. Biochem. Biophys.">
        <title>Proteomic identification, cDNA cloning and enzymatic activity of glutathione S-transferases from the generalist marine gastropod, Cyphoma gibbosum.</title>
        <authorList>
            <person name="Whalen K.E."/>
            <person name="Morin D."/>
            <person name="Lin C.Y."/>
            <person name="Tjeerdema R.S."/>
            <person name="Goldstone J.V."/>
            <person name="Hahn M.E."/>
        </authorList>
    </citation>
    <scope>NUCLEOTIDE SEQUENCE</scope>
    <source>
        <tissue evidence="11">Digestive gland</tissue>
    </source>
</reference>
<dbReference type="PRINTS" id="PR01267">
    <property type="entry name" value="GSTRNSFRASEM"/>
</dbReference>
<dbReference type="AlphaFoldDB" id="A7LFK0"/>
<dbReference type="InterPro" id="IPR010987">
    <property type="entry name" value="Glutathione-S-Trfase_C-like"/>
</dbReference>
<comment type="similarity">
    <text evidence="3">Belongs to the GST superfamily. Mu family.</text>
</comment>
<dbReference type="InterPro" id="IPR050213">
    <property type="entry name" value="GST_superfamily"/>
</dbReference>
<dbReference type="InterPro" id="IPR036282">
    <property type="entry name" value="Glutathione-S-Trfase_C_sf"/>
</dbReference>
<dbReference type="Gene3D" id="1.20.1050.10">
    <property type="match status" value="1"/>
</dbReference>
<dbReference type="Pfam" id="PF02798">
    <property type="entry name" value="GST_N"/>
    <property type="match status" value="1"/>
</dbReference>
<dbReference type="PROSITE" id="PS50404">
    <property type="entry name" value="GST_NTER"/>
    <property type="match status" value="1"/>
</dbReference>
<dbReference type="Gene3D" id="3.40.30.10">
    <property type="entry name" value="Glutaredoxin"/>
    <property type="match status" value="1"/>
</dbReference>
<dbReference type="EMBL" id="EU008562">
    <property type="protein sequence ID" value="ABS32297.1"/>
    <property type="molecule type" value="mRNA"/>
</dbReference>
<dbReference type="InterPro" id="IPR040079">
    <property type="entry name" value="Glutathione_S-Trfase"/>
</dbReference>
<feature type="domain" description="GST N-terminal" evidence="9">
    <location>
        <begin position="1"/>
        <end position="87"/>
    </location>
</feature>
<dbReference type="SUPFAM" id="SSF52833">
    <property type="entry name" value="Thioredoxin-like"/>
    <property type="match status" value="1"/>
</dbReference>
<evidence type="ECO:0000313" key="11">
    <source>
        <dbReference type="EMBL" id="ABS32297.1"/>
    </source>
</evidence>
<dbReference type="InterPro" id="IPR036249">
    <property type="entry name" value="Thioredoxin-like_sf"/>
</dbReference>
<dbReference type="EC" id="2.5.1.18" evidence="5"/>
<evidence type="ECO:0000259" key="10">
    <source>
        <dbReference type="PROSITE" id="PS50405"/>
    </source>
</evidence>
<dbReference type="SFLD" id="SFLDG00363">
    <property type="entry name" value="AMPS_(cytGST):_Alpha-__Mu-__Pi"/>
    <property type="match status" value="1"/>
</dbReference>
<evidence type="ECO:0000256" key="5">
    <source>
        <dbReference type="ARBA" id="ARBA00012452"/>
    </source>
</evidence>
<dbReference type="PANTHER" id="PTHR11571">
    <property type="entry name" value="GLUTATHIONE S-TRANSFERASE"/>
    <property type="match status" value="1"/>
</dbReference>
<dbReference type="GO" id="GO:0006749">
    <property type="term" value="P:glutathione metabolic process"/>
    <property type="evidence" value="ECO:0007669"/>
    <property type="project" value="TreeGrafter"/>
</dbReference>
<dbReference type="InterPro" id="IPR004046">
    <property type="entry name" value="GST_C"/>
</dbReference>
<evidence type="ECO:0000256" key="3">
    <source>
        <dbReference type="ARBA" id="ARBA00005861"/>
    </source>
</evidence>
<feature type="domain" description="GST C-terminal" evidence="10">
    <location>
        <begin position="89"/>
        <end position="207"/>
    </location>
</feature>
<evidence type="ECO:0000256" key="6">
    <source>
        <dbReference type="ARBA" id="ARBA00022679"/>
    </source>
</evidence>
<dbReference type="SUPFAM" id="SSF47616">
    <property type="entry name" value="GST C-terminal domain-like"/>
    <property type="match status" value="1"/>
</dbReference>
<sequence>MPTLGYWKTRGIGQPIRLLLNYVKEEFDDVYYEMGDAPDYSRDAWLNVKYTLGMNFPNLPYYIDGDVKVSQSNAILRYIARKHDLLGKTDEEKTNVDMMLDIAMDMRNGVIKMVYNKDYEKLIKEYEPKCKEILAGYEKWLSSHKWFGGDDVTVADFHMYELLDQHRLMIKDVLVPYPNITKFMAAFEALPAIKAYMASDKFMKQPINNKFASFI</sequence>
<evidence type="ECO:0000256" key="8">
    <source>
        <dbReference type="ARBA" id="ARBA00081375"/>
    </source>
</evidence>
<proteinExistence type="evidence at transcript level"/>
<evidence type="ECO:0000256" key="4">
    <source>
        <dbReference type="ARBA" id="ARBA00011738"/>
    </source>
</evidence>
<comment type="function">
    <text evidence="2">Conjugation of reduced glutathione to a wide number of exogenous and endogenous hydrophobic electrophiles.</text>
</comment>